<name>A0AAQ4ENG9_AMBAM</name>
<gene>
    <name evidence="1" type="ORF">V5799_030321</name>
</gene>
<sequence>MFTPAHFLNKYFVAGISRLLRTYAKSFWRASTAFQGKPYCTTKSTSCRRRSFSIVIDISASFWFLRLSRVLLYRTCLYK</sequence>
<evidence type="ECO:0000313" key="2">
    <source>
        <dbReference type="Proteomes" id="UP001321473"/>
    </source>
</evidence>
<protein>
    <submittedName>
        <fullName evidence="1">Uncharacterized protein</fullName>
    </submittedName>
</protein>
<dbReference type="EMBL" id="JARKHS020013078">
    <property type="protein sequence ID" value="KAK8776334.1"/>
    <property type="molecule type" value="Genomic_DNA"/>
</dbReference>
<keyword evidence="2" id="KW-1185">Reference proteome</keyword>
<dbReference type="Proteomes" id="UP001321473">
    <property type="component" value="Unassembled WGS sequence"/>
</dbReference>
<evidence type="ECO:0000313" key="1">
    <source>
        <dbReference type="EMBL" id="KAK8776334.1"/>
    </source>
</evidence>
<comment type="caution">
    <text evidence="1">The sequence shown here is derived from an EMBL/GenBank/DDBJ whole genome shotgun (WGS) entry which is preliminary data.</text>
</comment>
<organism evidence="1 2">
    <name type="scientific">Amblyomma americanum</name>
    <name type="common">Lone star tick</name>
    <dbReference type="NCBI Taxonomy" id="6943"/>
    <lineage>
        <taxon>Eukaryota</taxon>
        <taxon>Metazoa</taxon>
        <taxon>Ecdysozoa</taxon>
        <taxon>Arthropoda</taxon>
        <taxon>Chelicerata</taxon>
        <taxon>Arachnida</taxon>
        <taxon>Acari</taxon>
        <taxon>Parasitiformes</taxon>
        <taxon>Ixodida</taxon>
        <taxon>Ixodoidea</taxon>
        <taxon>Ixodidae</taxon>
        <taxon>Amblyomminae</taxon>
        <taxon>Amblyomma</taxon>
    </lineage>
</organism>
<proteinExistence type="predicted"/>
<accession>A0AAQ4ENG9</accession>
<dbReference type="AlphaFoldDB" id="A0AAQ4ENG9"/>
<reference evidence="1 2" key="1">
    <citation type="journal article" date="2023" name="Arcadia Sci">
        <title>De novo assembly of a long-read Amblyomma americanum tick genome.</title>
        <authorList>
            <person name="Chou S."/>
            <person name="Poskanzer K.E."/>
            <person name="Rollins M."/>
            <person name="Thuy-Boun P.S."/>
        </authorList>
    </citation>
    <scope>NUCLEOTIDE SEQUENCE [LARGE SCALE GENOMIC DNA]</scope>
    <source>
        <strain evidence="1">F_SG_1</strain>
        <tissue evidence="1">Salivary glands</tissue>
    </source>
</reference>